<proteinExistence type="predicted"/>
<evidence type="ECO:0000313" key="2">
    <source>
        <dbReference type="Proteomes" id="UP000037175"/>
    </source>
</evidence>
<dbReference type="InterPro" id="IPR037208">
    <property type="entry name" value="Spo0E-like_sf"/>
</dbReference>
<protein>
    <submittedName>
        <fullName evidence="1">Sporulation stage 0, Spo0E-like regulatory phosphatase</fullName>
    </submittedName>
</protein>
<dbReference type="InterPro" id="IPR018540">
    <property type="entry name" value="Spo0E-like"/>
</dbReference>
<reference evidence="2" key="1">
    <citation type="submission" date="2015-07" db="EMBL/GenBank/DDBJ databases">
        <title>Complete Genome of Thermincola ferriacetica strain Z-0001T.</title>
        <authorList>
            <person name="Lusk B."/>
            <person name="Badalamenti J.P."/>
            <person name="Parameswaran P."/>
            <person name="Bond D.R."/>
            <person name="Torres C.I."/>
        </authorList>
    </citation>
    <scope>NUCLEOTIDE SEQUENCE [LARGE SCALE GENOMIC DNA]</scope>
    <source>
        <strain evidence="2">Z-0001</strain>
    </source>
</reference>
<keyword evidence="2" id="KW-1185">Reference proteome</keyword>
<evidence type="ECO:0000313" key="1">
    <source>
        <dbReference type="EMBL" id="KNZ71028.1"/>
    </source>
</evidence>
<accession>A0A0L6W6N1</accession>
<dbReference type="RefSeq" id="WP_052216415.1">
    <property type="nucleotide sequence ID" value="NZ_LGTE01000001.1"/>
</dbReference>
<dbReference type="Gene3D" id="4.10.280.10">
    <property type="entry name" value="Helix-loop-helix DNA-binding domain"/>
    <property type="match status" value="1"/>
</dbReference>
<dbReference type="AlphaFoldDB" id="A0A0L6W6N1"/>
<dbReference type="GO" id="GO:0046983">
    <property type="term" value="F:protein dimerization activity"/>
    <property type="evidence" value="ECO:0007669"/>
    <property type="project" value="InterPro"/>
</dbReference>
<comment type="caution">
    <text evidence="1">The sequence shown here is derived from an EMBL/GenBank/DDBJ whole genome shotgun (WGS) entry which is preliminary data.</text>
</comment>
<gene>
    <name evidence="1" type="ORF">Tfer_0098</name>
</gene>
<name>A0A0L6W6N1_9FIRM</name>
<dbReference type="GO" id="GO:0043937">
    <property type="term" value="P:regulation of sporulation"/>
    <property type="evidence" value="ECO:0007669"/>
    <property type="project" value="InterPro"/>
</dbReference>
<dbReference type="EMBL" id="LGTE01000001">
    <property type="protein sequence ID" value="KNZ71028.1"/>
    <property type="molecule type" value="Genomic_DNA"/>
</dbReference>
<dbReference type="Proteomes" id="UP000037175">
    <property type="component" value="Unassembled WGS sequence"/>
</dbReference>
<dbReference type="SUPFAM" id="SSF140500">
    <property type="entry name" value="BAS1536-like"/>
    <property type="match status" value="1"/>
</dbReference>
<organism evidence="1 2">
    <name type="scientific">Thermincola ferriacetica</name>
    <dbReference type="NCBI Taxonomy" id="281456"/>
    <lineage>
        <taxon>Bacteria</taxon>
        <taxon>Bacillati</taxon>
        <taxon>Bacillota</taxon>
        <taxon>Clostridia</taxon>
        <taxon>Eubacteriales</taxon>
        <taxon>Thermincolaceae</taxon>
        <taxon>Thermincola</taxon>
    </lineage>
</organism>
<sequence length="65" mass="7750">MWRTKKDLVKEIRHKQKEMYFLAKSKGVSDPTVYFKSCELDNLIVEYMKKYGCYTIGSLFPNYEG</sequence>
<dbReference type="Pfam" id="PF09388">
    <property type="entry name" value="SpoOE-like"/>
    <property type="match status" value="1"/>
</dbReference>
<dbReference type="InterPro" id="IPR036638">
    <property type="entry name" value="HLH_DNA-bd_sf"/>
</dbReference>